<dbReference type="AlphaFoldDB" id="A0A1G7XCW4"/>
<sequence>MVTHYQVDGHLACGTHGENLTASNELNRVKCRNCRNTDAYKQARRDRRNAARRSARQTASATPSRDWRGAWQQRLAALPGSNRLPRGFAGQPYV</sequence>
<feature type="compositionally biased region" description="Basic residues" evidence="1">
    <location>
        <begin position="42"/>
        <end position="55"/>
    </location>
</feature>
<gene>
    <name evidence="2" type="ORF">SAMN05216588_10171</name>
</gene>
<organism evidence="2 3">
    <name type="scientific">Phytopseudomonas flavescens</name>
    <dbReference type="NCBI Taxonomy" id="29435"/>
    <lineage>
        <taxon>Bacteria</taxon>
        <taxon>Pseudomonadati</taxon>
        <taxon>Pseudomonadota</taxon>
        <taxon>Gammaproteobacteria</taxon>
        <taxon>Pseudomonadales</taxon>
        <taxon>Pseudomonadaceae</taxon>
        <taxon>Phytopseudomonas</taxon>
    </lineage>
</organism>
<dbReference type="RefSeq" id="WP_084306453.1">
    <property type="nucleotide sequence ID" value="NZ_FNDG01000001.1"/>
</dbReference>
<reference evidence="2 3" key="1">
    <citation type="submission" date="2016-10" db="EMBL/GenBank/DDBJ databases">
        <authorList>
            <person name="de Groot N.N."/>
        </authorList>
    </citation>
    <scope>NUCLEOTIDE SEQUENCE [LARGE SCALE GENOMIC DNA]</scope>
    <source>
        <strain evidence="2 3">LMG 18387</strain>
    </source>
</reference>
<evidence type="ECO:0000313" key="3">
    <source>
        <dbReference type="Proteomes" id="UP000198606"/>
    </source>
</evidence>
<dbReference type="Proteomes" id="UP000198606">
    <property type="component" value="Unassembled WGS sequence"/>
</dbReference>
<proteinExistence type="predicted"/>
<evidence type="ECO:0000313" key="2">
    <source>
        <dbReference type="EMBL" id="SDG82026.1"/>
    </source>
</evidence>
<protein>
    <submittedName>
        <fullName evidence="2">Uncharacterized protein</fullName>
    </submittedName>
</protein>
<evidence type="ECO:0000256" key="1">
    <source>
        <dbReference type="SAM" id="MobiDB-lite"/>
    </source>
</evidence>
<name>A0A1G7XCW4_9GAMM</name>
<accession>A0A1G7XCW4</accession>
<dbReference type="EMBL" id="FNDG01000001">
    <property type="protein sequence ID" value="SDG82026.1"/>
    <property type="molecule type" value="Genomic_DNA"/>
</dbReference>
<feature type="region of interest" description="Disordered" evidence="1">
    <location>
        <begin position="41"/>
        <end position="68"/>
    </location>
</feature>